<evidence type="ECO:0000259" key="2">
    <source>
        <dbReference type="Pfam" id="PF06743"/>
    </source>
</evidence>
<feature type="domain" description="FAST kinase-like protein subdomain 2" evidence="3">
    <location>
        <begin position="338"/>
        <end position="424"/>
    </location>
</feature>
<feature type="compositionally biased region" description="Low complexity" evidence="1">
    <location>
        <begin position="35"/>
        <end position="71"/>
    </location>
</feature>
<evidence type="ECO:0008006" key="6">
    <source>
        <dbReference type="Google" id="ProtNLM"/>
    </source>
</evidence>
<dbReference type="PANTHER" id="PTHR21228:SF4">
    <property type="entry name" value="FAS-ACTIVATED SERINE_THREONINE KINASE"/>
    <property type="match status" value="1"/>
</dbReference>
<dbReference type="GO" id="GO:0005759">
    <property type="term" value="C:mitochondrial matrix"/>
    <property type="evidence" value="ECO:0007669"/>
    <property type="project" value="TreeGrafter"/>
</dbReference>
<feature type="region of interest" description="Disordered" evidence="1">
    <location>
        <begin position="485"/>
        <end position="519"/>
    </location>
</feature>
<feature type="region of interest" description="Disordered" evidence="1">
    <location>
        <begin position="1"/>
        <end position="81"/>
    </location>
</feature>
<evidence type="ECO:0000259" key="3">
    <source>
        <dbReference type="Pfam" id="PF08368"/>
    </source>
</evidence>
<comment type="caution">
    <text evidence="4">The sequence shown here is derived from an EMBL/GenBank/DDBJ whole genome shotgun (WGS) entry which is preliminary data.</text>
</comment>
<dbReference type="Pfam" id="PF06743">
    <property type="entry name" value="FAST_1"/>
    <property type="match status" value="1"/>
</dbReference>
<dbReference type="OrthoDB" id="8881103at2759"/>
<feature type="domain" description="FAST kinase leucine-rich" evidence="2">
    <location>
        <begin position="259"/>
        <end position="326"/>
    </location>
</feature>
<dbReference type="EMBL" id="JAPFRF010000009">
    <property type="protein sequence ID" value="KAJ7322107.1"/>
    <property type="molecule type" value="Genomic_DNA"/>
</dbReference>
<reference evidence="4" key="1">
    <citation type="journal article" date="2023" name="DNA Res.">
        <title>Chromosome-level genome assembly of Phrynocephalus forsythii using third-generation DNA sequencing and Hi-C analysis.</title>
        <authorList>
            <person name="Qi Y."/>
            <person name="Zhao W."/>
            <person name="Zhao Y."/>
            <person name="Niu C."/>
            <person name="Cao S."/>
            <person name="Zhang Y."/>
        </authorList>
    </citation>
    <scope>NUCLEOTIDE SEQUENCE</scope>
    <source>
        <tissue evidence="4">Muscle</tissue>
    </source>
</reference>
<feature type="compositionally biased region" description="Low complexity" evidence="1">
    <location>
        <begin position="7"/>
        <end position="28"/>
    </location>
</feature>
<sequence length="549" mass="59050">MPPLRPPGLFLGGSFRPRPAPAARSPLEAPRRPPRASWSSSSSSSSVVPVLLRLLRAGGEEGPPWTSSSSRPPGPPGMEGEALRPLRALRAAAALGLPGEHRLVRALEEEARRRLARLGPEDAALALSDARGRPTPTPTLLDACLRRLEEALLEAPLPEPERAAVEEEEEALARCAPLAGEEALGALFRSAAFARHPHPLLVRRLAGCFPGKAEGCSPPTVAALALHLARHRLREPPLLDSIATFLLPRVQHLDLKVIQRLVFPFSRLSYQPRNHLELLPSLAAVLEQRAAAAPLATLNILMSLFQLRYFPTTVLHRVFSRAFVADVTSSPCGRIARNYLSLLDAAVQLELSNYSGPRLEPWCRVRMFHRLLTADGAQCSYKGLVREALQQLVGKEGYQQDMVVPPGYCIDFLLCISSSGRVLPISGAASAAAAVAANPQAAPVLPRGACPPASKSCLPGTEEWRASPGRSGSCPACPHRRGTLQVRPAQAARQGPTSPRVPVRLLGPSPVSPRKRGWSLMMGHGKQKKSTGWCSVLMTIGITAGTRLF</sequence>
<dbReference type="InterPro" id="IPR050870">
    <property type="entry name" value="FAST_kinase"/>
</dbReference>
<protein>
    <recommendedName>
        <fullName evidence="6">Fas-activated serine/threonine kinase</fullName>
    </recommendedName>
</protein>
<dbReference type="AlphaFoldDB" id="A0A9Q0XQX2"/>
<dbReference type="InterPro" id="IPR013579">
    <property type="entry name" value="FAST_2"/>
</dbReference>
<name>A0A9Q0XQX2_9SAUR</name>
<dbReference type="Proteomes" id="UP001142489">
    <property type="component" value="Unassembled WGS sequence"/>
</dbReference>
<keyword evidence="5" id="KW-1185">Reference proteome</keyword>
<dbReference type="GO" id="GO:0044528">
    <property type="term" value="P:regulation of mitochondrial mRNA stability"/>
    <property type="evidence" value="ECO:0007669"/>
    <property type="project" value="InterPro"/>
</dbReference>
<accession>A0A9Q0XQX2</accession>
<proteinExistence type="predicted"/>
<dbReference type="PANTHER" id="PTHR21228">
    <property type="entry name" value="FAST LEU-RICH DOMAIN-CONTAINING"/>
    <property type="match status" value="1"/>
</dbReference>
<dbReference type="GO" id="GO:0000963">
    <property type="term" value="P:mitochondrial RNA processing"/>
    <property type="evidence" value="ECO:0007669"/>
    <property type="project" value="TreeGrafter"/>
</dbReference>
<evidence type="ECO:0000256" key="1">
    <source>
        <dbReference type="SAM" id="MobiDB-lite"/>
    </source>
</evidence>
<dbReference type="GO" id="GO:0035770">
    <property type="term" value="C:ribonucleoprotein granule"/>
    <property type="evidence" value="ECO:0007669"/>
    <property type="project" value="TreeGrafter"/>
</dbReference>
<evidence type="ECO:0000313" key="5">
    <source>
        <dbReference type="Proteomes" id="UP001142489"/>
    </source>
</evidence>
<evidence type="ECO:0000313" key="4">
    <source>
        <dbReference type="EMBL" id="KAJ7322107.1"/>
    </source>
</evidence>
<dbReference type="GO" id="GO:0003723">
    <property type="term" value="F:RNA binding"/>
    <property type="evidence" value="ECO:0007669"/>
    <property type="project" value="TreeGrafter"/>
</dbReference>
<dbReference type="InterPro" id="IPR010622">
    <property type="entry name" value="FAST_Leu-rich"/>
</dbReference>
<gene>
    <name evidence="4" type="ORF">JRQ81_018394</name>
</gene>
<organism evidence="4 5">
    <name type="scientific">Phrynocephalus forsythii</name>
    <dbReference type="NCBI Taxonomy" id="171643"/>
    <lineage>
        <taxon>Eukaryota</taxon>
        <taxon>Metazoa</taxon>
        <taxon>Chordata</taxon>
        <taxon>Craniata</taxon>
        <taxon>Vertebrata</taxon>
        <taxon>Euteleostomi</taxon>
        <taxon>Lepidosauria</taxon>
        <taxon>Squamata</taxon>
        <taxon>Bifurcata</taxon>
        <taxon>Unidentata</taxon>
        <taxon>Episquamata</taxon>
        <taxon>Toxicofera</taxon>
        <taxon>Iguania</taxon>
        <taxon>Acrodonta</taxon>
        <taxon>Agamidae</taxon>
        <taxon>Agaminae</taxon>
        <taxon>Phrynocephalus</taxon>
    </lineage>
</organism>
<dbReference type="Pfam" id="PF08368">
    <property type="entry name" value="FAST_2"/>
    <property type="match status" value="1"/>
</dbReference>